<dbReference type="InterPro" id="IPR016162">
    <property type="entry name" value="Ald_DH_N"/>
</dbReference>
<dbReference type="AlphaFoldDB" id="A0A1E7DQ17"/>
<dbReference type="Pfam" id="PF00171">
    <property type="entry name" value="Aldedh"/>
    <property type="match status" value="2"/>
</dbReference>
<dbReference type="InterPro" id="IPR016163">
    <property type="entry name" value="Ald_DH_C"/>
</dbReference>
<comment type="caution">
    <text evidence="3">The sequence shown here is derived from an EMBL/GenBank/DDBJ whole genome shotgun (WGS) entry which is preliminary data.</text>
</comment>
<dbReference type="InterPro" id="IPR050740">
    <property type="entry name" value="Aldehyde_DH_Superfamily"/>
</dbReference>
<dbReference type="PANTHER" id="PTHR43353">
    <property type="entry name" value="SUCCINATE-SEMIALDEHYDE DEHYDROGENASE, MITOCHONDRIAL"/>
    <property type="match status" value="1"/>
</dbReference>
<feature type="domain" description="Aldehyde dehydrogenase" evidence="2">
    <location>
        <begin position="72"/>
        <end position="119"/>
    </location>
</feature>
<dbReference type="EMBL" id="MAMP01000020">
    <property type="protein sequence ID" value="OES45139.1"/>
    <property type="molecule type" value="Genomic_DNA"/>
</dbReference>
<dbReference type="Gene3D" id="3.40.309.10">
    <property type="entry name" value="Aldehyde Dehydrogenase, Chain A, domain 2"/>
    <property type="match status" value="1"/>
</dbReference>
<feature type="domain" description="Aldehyde dehydrogenase" evidence="2">
    <location>
        <begin position="7"/>
        <end position="71"/>
    </location>
</feature>
<dbReference type="InterPro" id="IPR016160">
    <property type="entry name" value="Ald_DH_CS_CYS"/>
</dbReference>
<gene>
    <name evidence="3" type="ORF">BA724_03780</name>
</gene>
<accession>A0A1E7DQ17</accession>
<dbReference type="GO" id="GO:0009450">
    <property type="term" value="P:gamma-aminobutyric acid catabolic process"/>
    <property type="evidence" value="ECO:0007669"/>
    <property type="project" value="TreeGrafter"/>
</dbReference>
<dbReference type="Gene3D" id="3.40.605.10">
    <property type="entry name" value="Aldehyde Dehydrogenase, Chain A, domain 1"/>
    <property type="match status" value="1"/>
</dbReference>
<dbReference type="PANTHER" id="PTHR43353:SF5">
    <property type="entry name" value="SUCCINATE-SEMIALDEHYDE DEHYDROGENASE, MITOCHONDRIAL"/>
    <property type="match status" value="1"/>
</dbReference>
<dbReference type="InterPro" id="IPR015590">
    <property type="entry name" value="Aldehyde_DH_dom"/>
</dbReference>
<dbReference type="STRING" id="1714016.BA724_03780"/>
<dbReference type="Proteomes" id="UP000095658">
    <property type="component" value="Unassembled WGS sequence"/>
</dbReference>
<evidence type="ECO:0000313" key="3">
    <source>
        <dbReference type="EMBL" id="OES45139.1"/>
    </source>
</evidence>
<proteinExistence type="predicted"/>
<sequence>MKTAAAAIIEVINPATGLVIGSVPKQGRLEAAKAVDAASSAFKEWSARTAEDRGALLMKWHQLINESEEELLPDADLAKAVDGLIASKYRNAGQTCICANRIFVHEACAAAFTEKLAAFRLTVLLGPVYLRTVALLLMQRDRVPF</sequence>
<keyword evidence="1" id="KW-0560">Oxidoreductase</keyword>
<reference evidence="3 4" key="1">
    <citation type="submission" date="2016-06" db="EMBL/GenBank/DDBJ databases">
        <title>Domibacillus iocasae genome sequencing.</title>
        <authorList>
            <person name="Verma A."/>
            <person name="Pal Y."/>
            <person name="Ojha A.K."/>
            <person name="Krishnamurthi S."/>
        </authorList>
    </citation>
    <scope>NUCLEOTIDE SEQUENCE [LARGE SCALE GENOMIC DNA]</scope>
    <source>
        <strain evidence="3 4">DSM 29979</strain>
    </source>
</reference>
<dbReference type="GO" id="GO:0004777">
    <property type="term" value="F:succinate-semialdehyde dehydrogenase (NAD+) activity"/>
    <property type="evidence" value="ECO:0007669"/>
    <property type="project" value="TreeGrafter"/>
</dbReference>
<evidence type="ECO:0000256" key="1">
    <source>
        <dbReference type="ARBA" id="ARBA00023002"/>
    </source>
</evidence>
<keyword evidence="4" id="KW-1185">Reference proteome</keyword>
<protein>
    <recommendedName>
        <fullName evidence="2">Aldehyde dehydrogenase domain-containing protein</fullName>
    </recommendedName>
</protein>
<organism evidence="3 4">
    <name type="scientific">Domibacillus iocasae</name>
    <dbReference type="NCBI Taxonomy" id="1714016"/>
    <lineage>
        <taxon>Bacteria</taxon>
        <taxon>Bacillati</taxon>
        <taxon>Bacillota</taxon>
        <taxon>Bacilli</taxon>
        <taxon>Bacillales</taxon>
        <taxon>Bacillaceae</taxon>
        <taxon>Domibacillus</taxon>
    </lineage>
</organism>
<evidence type="ECO:0000313" key="4">
    <source>
        <dbReference type="Proteomes" id="UP000095658"/>
    </source>
</evidence>
<evidence type="ECO:0000259" key="2">
    <source>
        <dbReference type="Pfam" id="PF00171"/>
    </source>
</evidence>
<dbReference type="SUPFAM" id="SSF53720">
    <property type="entry name" value="ALDH-like"/>
    <property type="match status" value="2"/>
</dbReference>
<dbReference type="InterPro" id="IPR016161">
    <property type="entry name" value="Ald_DH/histidinol_DH"/>
</dbReference>
<dbReference type="PROSITE" id="PS00070">
    <property type="entry name" value="ALDEHYDE_DEHYDR_CYS"/>
    <property type="match status" value="1"/>
</dbReference>
<name>A0A1E7DQ17_9BACI</name>